<feature type="transmembrane region" description="Helical" evidence="1">
    <location>
        <begin position="40"/>
        <end position="62"/>
    </location>
</feature>
<dbReference type="InterPro" id="IPR014729">
    <property type="entry name" value="Rossmann-like_a/b/a_fold"/>
</dbReference>
<dbReference type="GO" id="GO:0000270">
    <property type="term" value="P:peptidoglycan metabolic process"/>
    <property type="evidence" value="ECO:0007669"/>
    <property type="project" value="TreeGrafter"/>
</dbReference>
<dbReference type="AlphaFoldDB" id="A0A2H9VQP1"/>
<dbReference type="PANTHER" id="PTHR30336:SF4">
    <property type="entry name" value="ENVELOPE BIOGENESIS FACTOR ELYC"/>
    <property type="match status" value="1"/>
</dbReference>
<dbReference type="InterPro" id="IPR051599">
    <property type="entry name" value="Cell_Envelope_Assoc"/>
</dbReference>
<evidence type="ECO:0000313" key="3">
    <source>
        <dbReference type="EMBL" id="PJJ83141.1"/>
    </source>
</evidence>
<comment type="caution">
    <text evidence="3">The sequence shown here is derived from an EMBL/GenBank/DDBJ whole genome shotgun (WGS) entry which is preliminary data.</text>
</comment>
<dbReference type="EMBL" id="PGFJ01000001">
    <property type="protein sequence ID" value="PJJ83141.1"/>
    <property type="molecule type" value="Genomic_DNA"/>
</dbReference>
<feature type="transmembrane region" description="Helical" evidence="1">
    <location>
        <begin position="6"/>
        <end position="28"/>
    </location>
</feature>
<dbReference type="OrthoDB" id="9782395at2"/>
<dbReference type="CDD" id="cd06259">
    <property type="entry name" value="YdcF-like"/>
    <property type="match status" value="1"/>
</dbReference>
<name>A0A2H9VQP1_9SPHI</name>
<dbReference type="PANTHER" id="PTHR30336">
    <property type="entry name" value="INNER MEMBRANE PROTEIN, PROBABLE PERMEASE"/>
    <property type="match status" value="1"/>
</dbReference>
<proteinExistence type="predicted"/>
<accession>A0A2H9VQP1</accession>
<sequence>MYFILSKVLFFILVPLNWVFVLFIIAIIKRRKPVGRRFAFAGVIVLYVFTIPLFFKGFARLWDVDSATSKNNNKKYSCVIVLGGFAGSDADGNGRFTWAADRFITGMQQVKTGKAAHILISGGNGSLIPGKFREARWAKQQLMQLGLADSLILAEERSRNTLENAEFSKIVLDSNQLKPPYLLATSAFHMRRAKMIFNKKGMDVVPISCSYLIGNDSFHLTDLLPQADVIGHWDFYTKEVVGYLVNYFG</sequence>
<evidence type="ECO:0000313" key="4">
    <source>
        <dbReference type="Proteomes" id="UP000242687"/>
    </source>
</evidence>
<dbReference type="GO" id="GO:0043164">
    <property type="term" value="P:Gram-negative-bacterium-type cell wall biogenesis"/>
    <property type="evidence" value="ECO:0007669"/>
    <property type="project" value="TreeGrafter"/>
</dbReference>
<keyword evidence="1" id="KW-0812">Transmembrane</keyword>
<evidence type="ECO:0000256" key="1">
    <source>
        <dbReference type="SAM" id="Phobius"/>
    </source>
</evidence>
<organism evidence="3 4">
    <name type="scientific">Mucilaginibacter auburnensis</name>
    <dbReference type="NCBI Taxonomy" id="1457233"/>
    <lineage>
        <taxon>Bacteria</taxon>
        <taxon>Pseudomonadati</taxon>
        <taxon>Bacteroidota</taxon>
        <taxon>Sphingobacteriia</taxon>
        <taxon>Sphingobacteriales</taxon>
        <taxon>Sphingobacteriaceae</taxon>
        <taxon>Mucilaginibacter</taxon>
    </lineage>
</organism>
<protein>
    <submittedName>
        <fullName evidence="3">Uncharacterized SAM-binding protein YcdF (DUF218 family)</fullName>
    </submittedName>
</protein>
<gene>
    <name evidence="3" type="ORF">CLV57_0119</name>
</gene>
<dbReference type="Gene3D" id="3.40.50.620">
    <property type="entry name" value="HUPs"/>
    <property type="match status" value="1"/>
</dbReference>
<dbReference type="Proteomes" id="UP000242687">
    <property type="component" value="Unassembled WGS sequence"/>
</dbReference>
<dbReference type="Pfam" id="PF02698">
    <property type="entry name" value="DUF218"/>
    <property type="match status" value="1"/>
</dbReference>
<keyword evidence="4" id="KW-1185">Reference proteome</keyword>
<keyword evidence="1" id="KW-1133">Transmembrane helix</keyword>
<dbReference type="RefSeq" id="WP_100339432.1">
    <property type="nucleotide sequence ID" value="NZ_PGFJ01000001.1"/>
</dbReference>
<keyword evidence="1" id="KW-0472">Membrane</keyword>
<reference evidence="3 4" key="1">
    <citation type="submission" date="2017-11" db="EMBL/GenBank/DDBJ databases">
        <title>Genomic Encyclopedia of Archaeal and Bacterial Type Strains, Phase II (KMG-II): From Individual Species to Whole Genera.</title>
        <authorList>
            <person name="Goeker M."/>
        </authorList>
    </citation>
    <scope>NUCLEOTIDE SEQUENCE [LARGE SCALE GENOMIC DNA]</scope>
    <source>
        <strain evidence="3 4">DSM 28175</strain>
    </source>
</reference>
<dbReference type="InterPro" id="IPR003848">
    <property type="entry name" value="DUF218"/>
</dbReference>
<feature type="domain" description="DUF218" evidence="2">
    <location>
        <begin position="78"/>
        <end position="242"/>
    </location>
</feature>
<dbReference type="GO" id="GO:0005886">
    <property type="term" value="C:plasma membrane"/>
    <property type="evidence" value="ECO:0007669"/>
    <property type="project" value="TreeGrafter"/>
</dbReference>
<evidence type="ECO:0000259" key="2">
    <source>
        <dbReference type="Pfam" id="PF02698"/>
    </source>
</evidence>